<keyword evidence="2" id="KW-0479">Metal-binding</keyword>
<dbReference type="InterPro" id="IPR051929">
    <property type="entry name" value="VirAsm_ModProt"/>
</dbReference>
<organism evidence="7 8">
    <name type="scientific">Novosphingobium anseongense</name>
    <dbReference type="NCBI Taxonomy" id="3133436"/>
    <lineage>
        <taxon>Bacteria</taxon>
        <taxon>Pseudomonadati</taxon>
        <taxon>Pseudomonadota</taxon>
        <taxon>Alphaproteobacteria</taxon>
        <taxon>Sphingomonadales</taxon>
        <taxon>Sphingomonadaceae</taxon>
        <taxon>Novosphingobium</taxon>
    </lineage>
</organism>
<protein>
    <submittedName>
        <fullName evidence="7">M67 family metallopeptidase</fullName>
    </submittedName>
</protein>
<keyword evidence="5" id="KW-0482">Metalloprotease</keyword>
<dbReference type="PANTHER" id="PTHR34858">
    <property type="entry name" value="CYSO-CYSTEINE PEPTIDASE"/>
    <property type="match status" value="1"/>
</dbReference>
<dbReference type="CDD" id="cd08070">
    <property type="entry name" value="MPN_like"/>
    <property type="match status" value="1"/>
</dbReference>
<keyword evidence="1" id="KW-0645">Protease</keyword>
<dbReference type="Proteomes" id="UP001361239">
    <property type="component" value="Unassembled WGS sequence"/>
</dbReference>
<dbReference type="SUPFAM" id="SSF102712">
    <property type="entry name" value="JAB1/MPN domain"/>
    <property type="match status" value="1"/>
</dbReference>
<dbReference type="EMBL" id="JBBHJZ010000001">
    <property type="protein sequence ID" value="MEJ5975243.1"/>
    <property type="molecule type" value="Genomic_DNA"/>
</dbReference>
<proteinExistence type="predicted"/>
<gene>
    <name evidence="7" type="ORF">WG901_01240</name>
</gene>
<keyword evidence="8" id="KW-1185">Reference proteome</keyword>
<evidence type="ECO:0000256" key="4">
    <source>
        <dbReference type="ARBA" id="ARBA00022833"/>
    </source>
</evidence>
<name>A0ABU8RQI1_9SPHN</name>
<dbReference type="PANTHER" id="PTHR34858:SF1">
    <property type="entry name" value="CYSO-CYSTEINE PEPTIDASE"/>
    <property type="match status" value="1"/>
</dbReference>
<evidence type="ECO:0000256" key="3">
    <source>
        <dbReference type="ARBA" id="ARBA00022801"/>
    </source>
</evidence>
<feature type="domain" description="MPN" evidence="6">
    <location>
        <begin position="5"/>
        <end position="133"/>
    </location>
</feature>
<comment type="caution">
    <text evidence="7">The sequence shown here is derived from an EMBL/GenBank/DDBJ whole genome shotgun (WGS) entry which is preliminary data.</text>
</comment>
<dbReference type="InterPro" id="IPR037518">
    <property type="entry name" value="MPN"/>
</dbReference>
<dbReference type="InterPro" id="IPR028090">
    <property type="entry name" value="JAB_dom_prok"/>
</dbReference>
<sequence length="133" mass="13824">MGMVLLVTSDVIATLVAEAARAAPEECCGLLLGREGRIEGAIPAANVAADRQRHFEIDPAALFAAHRAARAGGPELIGYFHSHPSGHPVPSATDCEHASGDDRAWAIVAEGTVAFWRDGAEGFEPLSHCVVGG</sequence>
<evidence type="ECO:0000256" key="1">
    <source>
        <dbReference type="ARBA" id="ARBA00022670"/>
    </source>
</evidence>
<dbReference type="Gene3D" id="3.40.140.10">
    <property type="entry name" value="Cytidine Deaminase, domain 2"/>
    <property type="match status" value="1"/>
</dbReference>
<keyword evidence="3" id="KW-0378">Hydrolase</keyword>
<dbReference type="RefSeq" id="WP_339585207.1">
    <property type="nucleotide sequence ID" value="NZ_JBBHJZ010000001.1"/>
</dbReference>
<evidence type="ECO:0000259" key="6">
    <source>
        <dbReference type="PROSITE" id="PS50249"/>
    </source>
</evidence>
<reference evidence="7 8" key="1">
    <citation type="submission" date="2024-03" db="EMBL/GenBank/DDBJ databases">
        <authorList>
            <person name="Jo J.-H."/>
        </authorList>
    </citation>
    <scope>NUCLEOTIDE SEQUENCE [LARGE SCALE GENOMIC DNA]</scope>
    <source>
        <strain evidence="7 8">PS1R-30</strain>
    </source>
</reference>
<evidence type="ECO:0000313" key="7">
    <source>
        <dbReference type="EMBL" id="MEJ5975243.1"/>
    </source>
</evidence>
<evidence type="ECO:0000256" key="5">
    <source>
        <dbReference type="ARBA" id="ARBA00023049"/>
    </source>
</evidence>
<accession>A0ABU8RQI1</accession>
<evidence type="ECO:0000313" key="8">
    <source>
        <dbReference type="Proteomes" id="UP001361239"/>
    </source>
</evidence>
<dbReference type="Pfam" id="PF14464">
    <property type="entry name" value="Prok-JAB"/>
    <property type="match status" value="1"/>
</dbReference>
<dbReference type="PROSITE" id="PS50249">
    <property type="entry name" value="MPN"/>
    <property type="match status" value="1"/>
</dbReference>
<keyword evidence="4" id="KW-0862">Zinc</keyword>
<evidence type="ECO:0000256" key="2">
    <source>
        <dbReference type="ARBA" id="ARBA00022723"/>
    </source>
</evidence>